<dbReference type="EMBL" id="FOTR01000009">
    <property type="protein sequence ID" value="SFM16905.1"/>
    <property type="molecule type" value="Genomic_DNA"/>
</dbReference>
<organism evidence="1 2">
    <name type="scientific">Gracilibacillus orientalis</name>
    <dbReference type="NCBI Taxonomy" id="334253"/>
    <lineage>
        <taxon>Bacteria</taxon>
        <taxon>Bacillati</taxon>
        <taxon>Bacillota</taxon>
        <taxon>Bacilli</taxon>
        <taxon>Bacillales</taxon>
        <taxon>Bacillaceae</taxon>
        <taxon>Gracilibacillus</taxon>
    </lineage>
</organism>
<accession>A0A1I4NNG0</accession>
<dbReference type="AlphaFoldDB" id="A0A1I4NNG0"/>
<proteinExistence type="predicted"/>
<evidence type="ECO:0000313" key="2">
    <source>
        <dbReference type="Proteomes" id="UP000198565"/>
    </source>
</evidence>
<name>A0A1I4NNG0_9BACI</name>
<gene>
    <name evidence="1" type="ORF">SAMN04487943_10942</name>
</gene>
<protein>
    <submittedName>
        <fullName evidence="1">Uncharacterized protein</fullName>
    </submittedName>
</protein>
<evidence type="ECO:0000313" key="1">
    <source>
        <dbReference type="EMBL" id="SFM16905.1"/>
    </source>
</evidence>
<dbReference type="Proteomes" id="UP000198565">
    <property type="component" value="Unassembled WGS sequence"/>
</dbReference>
<keyword evidence="2" id="KW-1185">Reference proteome</keyword>
<reference evidence="2" key="1">
    <citation type="submission" date="2016-10" db="EMBL/GenBank/DDBJ databases">
        <authorList>
            <person name="Varghese N."/>
            <person name="Submissions S."/>
        </authorList>
    </citation>
    <scope>NUCLEOTIDE SEQUENCE [LARGE SCALE GENOMIC DNA]</scope>
    <source>
        <strain evidence="2">CGMCC 1.4250</strain>
    </source>
</reference>
<sequence length="122" mass="14290">MLAYYEFRGFYLLRKTRIMYSNQVRNDEMFLSATATASADRFAFRGHALQLTLKRKTLFKVDLQITLIPQESKRSACAIVMFYNLLYRIIFAFTASCRSLFSIAIKSQHISCHHRCRAYLKA</sequence>